<evidence type="ECO:0008006" key="3">
    <source>
        <dbReference type="Google" id="ProtNLM"/>
    </source>
</evidence>
<protein>
    <recommendedName>
        <fullName evidence="3">Bacterial Pleckstrin homology domain-containing protein</fullName>
    </recommendedName>
</protein>
<name>A0A4Q0VSV4_9BACI</name>
<dbReference type="EMBL" id="QOUX01000042">
    <property type="protein sequence ID" value="RXI99844.1"/>
    <property type="molecule type" value="Genomic_DNA"/>
</dbReference>
<organism evidence="1 2">
    <name type="scientific">Anaerobacillus alkaliphilus</name>
    <dbReference type="NCBI Taxonomy" id="1548597"/>
    <lineage>
        <taxon>Bacteria</taxon>
        <taxon>Bacillati</taxon>
        <taxon>Bacillota</taxon>
        <taxon>Bacilli</taxon>
        <taxon>Bacillales</taxon>
        <taxon>Bacillaceae</taxon>
        <taxon>Anaerobacillus</taxon>
    </lineage>
</organism>
<dbReference type="OrthoDB" id="2691759at2"/>
<dbReference type="RefSeq" id="WP_129078700.1">
    <property type="nucleotide sequence ID" value="NZ_QOUX01000042.1"/>
</dbReference>
<evidence type="ECO:0000313" key="1">
    <source>
        <dbReference type="EMBL" id="RXI99844.1"/>
    </source>
</evidence>
<evidence type="ECO:0000313" key="2">
    <source>
        <dbReference type="Proteomes" id="UP000290649"/>
    </source>
</evidence>
<reference evidence="1 2" key="1">
    <citation type="journal article" date="2019" name="Int. J. Syst. Evol. Microbiol.">
        <title>Anaerobacillus alkaliphilus sp. nov., a novel alkaliphilic and moderately halophilic bacterium.</title>
        <authorList>
            <person name="Borsodi A.K."/>
            <person name="Aszalos J.M."/>
            <person name="Bihari P."/>
            <person name="Nagy I."/>
            <person name="Schumann P."/>
            <person name="Sproer C."/>
            <person name="Kovacs A.L."/>
            <person name="Boka K."/>
            <person name="Dobosy P."/>
            <person name="Ovari M."/>
            <person name="Szili-Kovacs T."/>
            <person name="Toth E."/>
        </authorList>
    </citation>
    <scope>NUCLEOTIDE SEQUENCE [LARGE SCALE GENOMIC DNA]</scope>
    <source>
        <strain evidence="1 2">B16-10</strain>
    </source>
</reference>
<accession>A0A4Q0VSV4</accession>
<dbReference type="AlphaFoldDB" id="A0A4Q0VSV4"/>
<gene>
    <name evidence="1" type="ORF">DS745_13255</name>
</gene>
<keyword evidence="2" id="KW-1185">Reference proteome</keyword>
<comment type="caution">
    <text evidence="1">The sequence shown here is derived from an EMBL/GenBank/DDBJ whole genome shotgun (WGS) entry which is preliminary data.</text>
</comment>
<proteinExistence type="predicted"/>
<sequence>MKGSYLFDAPYPYIEVLEKQKGLITLSLVSKQSFVKVLREVIGIEQRYIETEYQLYLYETKIVTPTITFPLSSILDVSYRKTTEKYGTLYLHTNQGVFPYNVCSHPEEFITSLKRLKGID</sequence>
<dbReference type="Proteomes" id="UP000290649">
    <property type="component" value="Unassembled WGS sequence"/>
</dbReference>